<sequence>MPAKRKIKRSEPVAKRKRVASHGGTKQSPPDRFSTLPPELLDNVLYRLDNSAFAAGGIQFRCLYDLAMPCFNKLLASLVRTVHHECHIPLDFRMIASKEFSTVSRTLSCDMRTLQIVGPAAAHMVNVTTLSFRMGHHNIVSSSRLNRELQRSIFLPSLRAAASNLTTLVLDWEVFFSYSPSSFSSSVAESWVASVVFDLFSLTFPHLTSFHVRNNPDARFRRIPKFFLFNKCHYERNNHGMDEYLDWLWWSGKLPDDLCFSFMERHPQLQSLTWPADMLFDDVEDDVNTERATRAVATLGQNLTSYHSDRADRCLPVRFGPGNMEARLAIFTQKVAPHLKSLQALTLGEGIPNSHMREIIRACRRSPLREVKLFGPVWPAGFCNRWCEGDRFEAPDYYYKWIEWVRDSNPMMLEDETDKDHIQQLELFEVSREDINTRAAKEIPYQYRTEMPHEPMLRVIAKYFSDTIESISLRGLIGCPIIRDGTTQERGPFLEPLKHFHNLRFFETTMVLYQPGAKYRPDRFHYELALSVAREEFIPATYWSFADEHTHERYAQDVCDIVGHRLSKEARERPGGVHISAIFGTPAGDLGIDVWIGANDAGRIRVLRHSRLHERPDEAYDLAAQTMFAGTALMYDR</sequence>
<evidence type="ECO:0000256" key="1">
    <source>
        <dbReference type="SAM" id="MobiDB-lite"/>
    </source>
</evidence>
<organism evidence="2 3">
    <name type="scientific">Elsinoe australis</name>
    <dbReference type="NCBI Taxonomy" id="40998"/>
    <lineage>
        <taxon>Eukaryota</taxon>
        <taxon>Fungi</taxon>
        <taxon>Dikarya</taxon>
        <taxon>Ascomycota</taxon>
        <taxon>Pezizomycotina</taxon>
        <taxon>Dothideomycetes</taxon>
        <taxon>Dothideomycetidae</taxon>
        <taxon>Myriangiales</taxon>
        <taxon>Elsinoaceae</taxon>
        <taxon>Elsinoe</taxon>
    </lineage>
</organism>
<feature type="region of interest" description="Disordered" evidence="1">
    <location>
        <begin position="1"/>
        <end position="35"/>
    </location>
</feature>
<name>A0A4U7AXW2_9PEZI</name>
<protein>
    <recommendedName>
        <fullName evidence="4">F-box domain-containing protein</fullName>
    </recommendedName>
</protein>
<dbReference type="Proteomes" id="UP000308133">
    <property type="component" value="Unassembled WGS sequence"/>
</dbReference>
<reference evidence="2 3" key="1">
    <citation type="submission" date="2018-02" db="EMBL/GenBank/DDBJ databases">
        <title>Draft genome sequences of Elsinoe sp., causing black scab on jojoba.</title>
        <authorList>
            <person name="Stodart B."/>
            <person name="Jeffress S."/>
            <person name="Ash G."/>
            <person name="Arun Chinnappa K."/>
        </authorList>
    </citation>
    <scope>NUCLEOTIDE SEQUENCE [LARGE SCALE GENOMIC DNA]</scope>
    <source>
        <strain evidence="2 3">Hillstone_2</strain>
    </source>
</reference>
<evidence type="ECO:0000313" key="3">
    <source>
        <dbReference type="Proteomes" id="UP000308133"/>
    </source>
</evidence>
<dbReference type="EMBL" id="PTQR01000057">
    <property type="protein sequence ID" value="TKX23149.1"/>
    <property type="molecule type" value="Genomic_DNA"/>
</dbReference>
<accession>A0A4U7AXW2</accession>
<gene>
    <name evidence="2" type="ORF">C1H76_4697</name>
</gene>
<evidence type="ECO:0000313" key="2">
    <source>
        <dbReference type="EMBL" id="TKX23149.1"/>
    </source>
</evidence>
<comment type="caution">
    <text evidence="2">The sequence shown here is derived from an EMBL/GenBank/DDBJ whole genome shotgun (WGS) entry which is preliminary data.</text>
</comment>
<dbReference type="AlphaFoldDB" id="A0A4U7AXW2"/>
<proteinExistence type="predicted"/>
<evidence type="ECO:0008006" key="4">
    <source>
        <dbReference type="Google" id="ProtNLM"/>
    </source>
</evidence>